<keyword evidence="1" id="KW-0863">Zinc-finger</keyword>
<accession>A0A9Q0HJ19</accession>
<dbReference type="PANTHER" id="PTHR45751:SF29">
    <property type="entry name" value="E3 UBIQUITIN-PROTEIN LIGASE RGLG2"/>
    <property type="match status" value="1"/>
</dbReference>
<sequence>MGGATSHLSGYEPANRPTKRQRINGHYSSISDCYNSIEQVTNALAEAGLESSNLIVGVDFTRSNEWTGKRSFDGLSLHNIGEFPNPYEQAISIIGQTLSKFDDDNLIPCFGFGDGSTQDRNVFSFNPDQRPCNGFTEVLSRYRELVPHVRLAGPTSFAPIIETAMSIVESSGGQYHVLLIIADGQVTRSIDTIIGEFSQQEQKTKEAIVKASELPLSIVLVGVGDGPWDTMKQFDDNISSRLFDNFQFVNFSEIMTSQVPQPRKEATFALRALMEIPSQYKATMELGFLGRPCGKYPRRLPLPPPCSRNGTSLSIPVTFTLPVYTGTQPTNETTVCTGVEPPRHSSDDKYVCPVCLVNRKEMAFGCGHQTCCSCSKKLQKCPICRNLIKTQIKLFY</sequence>
<dbReference type="Gene3D" id="3.30.40.10">
    <property type="entry name" value="Zinc/RING finger domain, C3HC4 (zinc finger)"/>
    <property type="match status" value="1"/>
</dbReference>
<dbReference type="SUPFAM" id="SSF57850">
    <property type="entry name" value="RING/U-box"/>
    <property type="match status" value="1"/>
</dbReference>
<evidence type="ECO:0000313" key="5">
    <source>
        <dbReference type="Proteomes" id="UP001151287"/>
    </source>
</evidence>
<dbReference type="InterPro" id="IPR002035">
    <property type="entry name" value="VWF_A"/>
</dbReference>
<dbReference type="GO" id="GO:0016567">
    <property type="term" value="P:protein ubiquitination"/>
    <property type="evidence" value="ECO:0007669"/>
    <property type="project" value="TreeGrafter"/>
</dbReference>
<feature type="region of interest" description="Disordered" evidence="2">
    <location>
        <begin position="1"/>
        <end position="22"/>
    </location>
</feature>
<name>A0A9Q0HJ19_9POAL</name>
<dbReference type="SUPFAM" id="SSF53300">
    <property type="entry name" value="vWA-like"/>
    <property type="match status" value="1"/>
</dbReference>
<proteinExistence type="predicted"/>
<feature type="domain" description="RING-type" evidence="3">
    <location>
        <begin position="352"/>
        <end position="385"/>
    </location>
</feature>
<evidence type="ECO:0000259" key="3">
    <source>
        <dbReference type="PROSITE" id="PS50089"/>
    </source>
</evidence>
<dbReference type="PROSITE" id="PS50089">
    <property type="entry name" value="ZF_RING_2"/>
    <property type="match status" value="1"/>
</dbReference>
<dbReference type="InterPro" id="IPR036465">
    <property type="entry name" value="vWFA_dom_sf"/>
</dbReference>
<dbReference type="InterPro" id="IPR052079">
    <property type="entry name" value="E3_ligase/Copine_domain"/>
</dbReference>
<dbReference type="GO" id="GO:0004842">
    <property type="term" value="F:ubiquitin-protein transferase activity"/>
    <property type="evidence" value="ECO:0007669"/>
    <property type="project" value="TreeGrafter"/>
</dbReference>
<gene>
    <name evidence="4" type="ORF">LUZ63_019436</name>
</gene>
<keyword evidence="5" id="KW-1185">Reference proteome</keyword>
<keyword evidence="1" id="KW-0479">Metal-binding</keyword>
<organism evidence="4 5">
    <name type="scientific">Rhynchospora breviuscula</name>
    <dbReference type="NCBI Taxonomy" id="2022672"/>
    <lineage>
        <taxon>Eukaryota</taxon>
        <taxon>Viridiplantae</taxon>
        <taxon>Streptophyta</taxon>
        <taxon>Embryophyta</taxon>
        <taxon>Tracheophyta</taxon>
        <taxon>Spermatophyta</taxon>
        <taxon>Magnoliopsida</taxon>
        <taxon>Liliopsida</taxon>
        <taxon>Poales</taxon>
        <taxon>Cyperaceae</taxon>
        <taxon>Cyperoideae</taxon>
        <taxon>Rhynchosporeae</taxon>
        <taxon>Rhynchospora</taxon>
    </lineage>
</organism>
<dbReference type="GO" id="GO:0005634">
    <property type="term" value="C:nucleus"/>
    <property type="evidence" value="ECO:0007669"/>
    <property type="project" value="TreeGrafter"/>
</dbReference>
<dbReference type="Proteomes" id="UP001151287">
    <property type="component" value="Unassembled WGS sequence"/>
</dbReference>
<dbReference type="SMART" id="SM00327">
    <property type="entry name" value="VWA"/>
    <property type="match status" value="1"/>
</dbReference>
<dbReference type="PANTHER" id="PTHR45751">
    <property type="entry name" value="COPINE FAMILY PROTEIN 1"/>
    <property type="match status" value="1"/>
</dbReference>
<dbReference type="InterPro" id="IPR001841">
    <property type="entry name" value="Znf_RING"/>
</dbReference>
<keyword evidence="1" id="KW-0862">Zinc</keyword>
<protein>
    <recommendedName>
        <fullName evidence="3">RING-type domain-containing protein</fullName>
    </recommendedName>
</protein>
<evidence type="ECO:0000256" key="2">
    <source>
        <dbReference type="SAM" id="MobiDB-lite"/>
    </source>
</evidence>
<evidence type="ECO:0000256" key="1">
    <source>
        <dbReference type="PROSITE-ProRule" id="PRU00175"/>
    </source>
</evidence>
<dbReference type="AlphaFoldDB" id="A0A9Q0HJ19"/>
<dbReference type="InterPro" id="IPR013083">
    <property type="entry name" value="Znf_RING/FYVE/PHD"/>
</dbReference>
<dbReference type="OrthoDB" id="5855668at2759"/>
<dbReference type="InterPro" id="IPR010734">
    <property type="entry name" value="Copine_C"/>
</dbReference>
<comment type="caution">
    <text evidence="4">The sequence shown here is derived from an EMBL/GenBank/DDBJ whole genome shotgun (WGS) entry which is preliminary data.</text>
</comment>
<reference evidence="4" key="1">
    <citation type="journal article" date="2022" name="Cell">
        <title>Repeat-based holocentromeres influence genome architecture and karyotype evolution.</title>
        <authorList>
            <person name="Hofstatter P.G."/>
            <person name="Thangavel G."/>
            <person name="Lux T."/>
            <person name="Neumann P."/>
            <person name="Vondrak T."/>
            <person name="Novak P."/>
            <person name="Zhang M."/>
            <person name="Costa L."/>
            <person name="Castellani M."/>
            <person name="Scott A."/>
            <person name="Toegelov H."/>
            <person name="Fuchs J."/>
            <person name="Mata-Sucre Y."/>
            <person name="Dias Y."/>
            <person name="Vanzela A.L.L."/>
            <person name="Huettel B."/>
            <person name="Almeida C.C.S."/>
            <person name="Simkova H."/>
            <person name="Souza G."/>
            <person name="Pedrosa-Harand A."/>
            <person name="Macas J."/>
            <person name="Mayer K.F.X."/>
            <person name="Houben A."/>
            <person name="Marques A."/>
        </authorList>
    </citation>
    <scope>NUCLEOTIDE SEQUENCE</scope>
    <source>
        <strain evidence="4">RhyBre1mFocal</strain>
    </source>
</reference>
<dbReference type="Pfam" id="PF13920">
    <property type="entry name" value="zf-C3HC4_3"/>
    <property type="match status" value="1"/>
</dbReference>
<dbReference type="GO" id="GO:0008270">
    <property type="term" value="F:zinc ion binding"/>
    <property type="evidence" value="ECO:0007669"/>
    <property type="project" value="UniProtKB-KW"/>
</dbReference>
<dbReference type="Pfam" id="PF07002">
    <property type="entry name" value="Copine"/>
    <property type="match status" value="1"/>
</dbReference>
<evidence type="ECO:0000313" key="4">
    <source>
        <dbReference type="EMBL" id="KAJ1688046.1"/>
    </source>
</evidence>
<dbReference type="EMBL" id="JAMQYH010000005">
    <property type="protein sequence ID" value="KAJ1688046.1"/>
    <property type="molecule type" value="Genomic_DNA"/>
</dbReference>